<feature type="region of interest" description="Disordered" evidence="1">
    <location>
        <begin position="41"/>
        <end position="65"/>
    </location>
</feature>
<reference evidence="2" key="1">
    <citation type="submission" date="2020-07" db="EMBL/GenBank/DDBJ databases">
        <title>Huge and variable diversity of episymbiotic CPR bacteria and DPANN archaea in groundwater ecosystems.</title>
        <authorList>
            <person name="He C.Y."/>
            <person name="Keren R."/>
            <person name="Whittaker M."/>
            <person name="Farag I.F."/>
            <person name="Doudna J."/>
            <person name="Cate J.H.D."/>
            <person name="Banfield J.F."/>
        </authorList>
    </citation>
    <scope>NUCLEOTIDE SEQUENCE</scope>
    <source>
        <strain evidence="2">NC_groundwater_672_Ag_B-0.1um_62_36</strain>
    </source>
</reference>
<evidence type="ECO:0000256" key="1">
    <source>
        <dbReference type="SAM" id="MobiDB-lite"/>
    </source>
</evidence>
<feature type="compositionally biased region" description="Polar residues" evidence="1">
    <location>
        <begin position="56"/>
        <end position="65"/>
    </location>
</feature>
<evidence type="ECO:0000313" key="3">
    <source>
        <dbReference type="Proteomes" id="UP000769766"/>
    </source>
</evidence>
<organism evidence="2 3">
    <name type="scientific">Tectimicrobiota bacterium</name>
    <dbReference type="NCBI Taxonomy" id="2528274"/>
    <lineage>
        <taxon>Bacteria</taxon>
        <taxon>Pseudomonadati</taxon>
        <taxon>Nitrospinota/Tectimicrobiota group</taxon>
        <taxon>Candidatus Tectimicrobiota</taxon>
    </lineage>
</organism>
<evidence type="ECO:0000313" key="2">
    <source>
        <dbReference type="EMBL" id="MBI2876985.1"/>
    </source>
</evidence>
<proteinExistence type="predicted"/>
<dbReference type="Proteomes" id="UP000769766">
    <property type="component" value="Unassembled WGS sequence"/>
</dbReference>
<accession>A0A932G183</accession>
<name>A0A932G183_UNCTE</name>
<comment type="caution">
    <text evidence="2">The sequence shown here is derived from an EMBL/GenBank/DDBJ whole genome shotgun (WGS) entry which is preliminary data.</text>
</comment>
<protein>
    <submittedName>
        <fullName evidence="2">Uncharacterized protein</fullName>
    </submittedName>
</protein>
<sequence>MIEPLEKVGINKGSKTCHRLGRLRGRIVGFPTAIRPIEISDPPQEATELKGIPSGRVSSNLITSL</sequence>
<gene>
    <name evidence="2" type="ORF">HYY20_08900</name>
</gene>
<dbReference type="EMBL" id="JACPRF010000267">
    <property type="protein sequence ID" value="MBI2876985.1"/>
    <property type="molecule type" value="Genomic_DNA"/>
</dbReference>
<dbReference type="AlphaFoldDB" id="A0A932G183"/>